<dbReference type="InterPro" id="IPR010255">
    <property type="entry name" value="Haem_peroxidase_sf"/>
</dbReference>
<evidence type="ECO:0000313" key="2">
    <source>
        <dbReference type="Proteomes" id="UP000694941"/>
    </source>
</evidence>
<dbReference type="InterPro" id="IPR037120">
    <property type="entry name" value="Haem_peroxidase_sf_animal"/>
</dbReference>
<dbReference type="SUPFAM" id="SSF48113">
    <property type="entry name" value="Heme-dependent peroxidases"/>
    <property type="match status" value="1"/>
</dbReference>
<proteinExistence type="predicted"/>
<dbReference type="Pfam" id="PF03098">
    <property type="entry name" value="An_peroxidase"/>
    <property type="match status" value="1"/>
</dbReference>
<reference evidence="3" key="1">
    <citation type="submission" date="2025-08" db="UniProtKB">
        <authorList>
            <consortium name="RefSeq"/>
        </authorList>
    </citation>
    <scope>IDENTIFICATION</scope>
    <source>
        <tissue evidence="3">Muscle</tissue>
    </source>
</reference>
<keyword evidence="1" id="KW-0575">Peroxidase</keyword>
<accession>A0ABM1S828</accession>
<keyword evidence="2" id="KW-1185">Reference proteome</keyword>
<evidence type="ECO:0000313" key="3">
    <source>
        <dbReference type="RefSeq" id="XP_022239783.1"/>
    </source>
</evidence>
<keyword evidence="1" id="KW-0560">Oxidoreductase</keyword>
<dbReference type="GeneID" id="111085453"/>
<gene>
    <name evidence="3" type="primary">LOC111085453</name>
</gene>
<dbReference type="InterPro" id="IPR019791">
    <property type="entry name" value="Haem_peroxidase_animal"/>
</dbReference>
<dbReference type="PRINTS" id="PR00457">
    <property type="entry name" value="ANPEROXIDASE"/>
</dbReference>
<organism evidence="2 3">
    <name type="scientific">Limulus polyphemus</name>
    <name type="common">Atlantic horseshoe crab</name>
    <dbReference type="NCBI Taxonomy" id="6850"/>
    <lineage>
        <taxon>Eukaryota</taxon>
        <taxon>Metazoa</taxon>
        <taxon>Ecdysozoa</taxon>
        <taxon>Arthropoda</taxon>
        <taxon>Chelicerata</taxon>
        <taxon>Merostomata</taxon>
        <taxon>Xiphosura</taxon>
        <taxon>Limulidae</taxon>
        <taxon>Limulus</taxon>
    </lineage>
</organism>
<protein>
    <submittedName>
        <fullName evidence="3">Lactoperoxidase-like</fullName>
    </submittedName>
</protein>
<sequence>PRVHINLDTSPLDANFMYGSTEELGHKLRLWRGGLMRVWDRFSEYGLKPLLPPMSDNPERDCISRPRHLFCFLAGDERVNEQIHLTVLHTLYVRDHNRLAIELGRLNPHWDDERIYHEVRHIMAASVQHITFNEFIPMTIGEEMVHRYNLTLHSQPSQYNFLIWILMETRRPKNNRKFDLEKLVMTLLTPNRLPTGGSPSLEHRTIVHIWDRHDCDCTTADGPSKLVPANTDMVRYPENWIEIEDKEKWVSSF</sequence>
<feature type="non-terminal residue" evidence="3">
    <location>
        <position position="1"/>
    </location>
</feature>
<name>A0ABM1S828_LIMPO</name>
<evidence type="ECO:0000256" key="1">
    <source>
        <dbReference type="ARBA" id="ARBA00022559"/>
    </source>
</evidence>
<dbReference type="PANTHER" id="PTHR11475:SF106">
    <property type="entry name" value="CURLY SU"/>
    <property type="match status" value="1"/>
</dbReference>
<dbReference type="RefSeq" id="XP_022239783.1">
    <property type="nucleotide sequence ID" value="XM_022384075.1"/>
</dbReference>
<dbReference type="PANTHER" id="PTHR11475">
    <property type="entry name" value="OXIDASE/PEROXIDASE"/>
    <property type="match status" value="1"/>
</dbReference>
<dbReference type="Gene3D" id="1.10.640.10">
    <property type="entry name" value="Haem peroxidase domain superfamily, animal type"/>
    <property type="match status" value="1"/>
</dbReference>
<dbReference type="PROSITE" id="PS50292">
    <property type="entry name" value="PEROXIDASE_3"/>
    <property type="match status" value="1"/>
</dbReference>
<dbReference type="Proteomes" id="UP000694941">
    <property type="component" value="Unplaced"/>
</dbReference>